<gene>
    <name evidence="2" type="ordered locus">PSMK_26090</name>
</gene>
<dbReference type="RefSeq" id="WP_014437981.1">
    <property type="nucleotide sequence ID" value="NC_017080.1"/>
</dbReference>
<organism evidence="2 3">
    <name type="scientific">Phycisphaera mikurensis (strain NBRC 102666 / KCTC 22515 / FYK2301M01)</name>
    <dbReference type="NCBI Taxonomy" id="1142394"/>
    <lineage>
        <taxon>Bacteria</taxon>
        <taxon>Pseudomonadati</taxon>
        <taxon>Planctomycetota</taxon>
        <taxon>Phycisphaerae</taxon>
        <taxon>Phycisphaerales</taxon>
        <taxon>Phycisphaeraceae</taxon>
        <taxon>Phycisphaera</taxon>
    </lineage>
</organism>
<sequence>MIAPNPTAPGRCALALATSALLVGPASASVAPGWDRPTTPADAAAAGTSYTAWDVFTGTTELAPDVAEVNAAGSARLSETTGEAFATGSGNIYSFSAATAFDIALPATATPGGVTDFQLQLRTLGTALDLGSVMLDGVAASSLAGFSYAETGRLPLGGFGGDRVDHLFRFTGPAGGDATLRFAAAGSSMSLDRVWIDTRVRAVPEPGPAALALAGVGLLARRRGA</sequence>
<evidence type="ECO:0000313" key="3">
    <source>
        <dbReference type="Proteomes" id="UP000007881"/>
    </source>
</evidence>
<proteinExistence type="predicted"/>
<protein>
    <recommendedName>
        <fullName evidence="4">PEP-CTERM protein-sorting domain-containing protein</fullName>
    </recommendedName>
</protein>
<dbReference type="OrthoDB" id="284598at2"/>
<accession>I0IHN0</accession>
<reference evidence="2 3" key="1">
    <citation type="submission" date="2012-02" db="EMBL/GenBank/DDBJ databases">
        <title>Complete genome sequence of Phycisphaera mikurensis NBRC 102666.</title>
        <authorList>
            <person name="Ankai A."/>
            <person name="Hosoyama A."/>
            <person name="Terui Y."/>
            <person name="Sekine M."/>
            <person name="Fukai R."/>
            <person name="Kato Y."/>
            <person name="Nakamura S."/>
            <person name="Yamada-Narita S."/>
            <person name="Kawakoshi A."/>
            <person name="Fukunaga Y."/>
            <person name="Yamazaki S."/>
            <person name="Fujita N."/>
        </authorList>
    </citation>
    <scope>NUCLEOTIDE SEQUENCE [LARGE SCALE GENOMIC DNA]</scope>
    <source>
        <strain evidence="3">NBRC 102666 / KCTC 22515 / FYK2301M01</strain>
    </source>
</reference>
<dbReference type="AlphaFoldDB" id="I0IHN0"/>
<dbReference type="KEGG" id="phm:PSMK_26090"/>
<evidence type="ECO:0000313" key="2">
    <source>
        <dbReference type="EMBL" id="BAM04768.1"/>
    </source>
</evidence>
<feature type="signal peptide" evidence="1">
    <location>
        <begin position="1"/>
        <end position="28"/>
    </location>
</feature>
<dbReference type="HOGENOM" id="CLU_1228977_0_0_0"/>
<dbReference type="Proteomes" id="UP000007881">
    <property type="component" value="Chromosome"/>
</dbReference>
<name>I0IHN0_PHYMF</name>
<evidence type="ECO:0008006" key="4">
    <source>
        <dbReference type="Google" id="ProtNLM"/>
    </source>
</evidence>
<evidence type="ECO:0000256" key="1">
    <source>
        <dbReference type="SAM" id="SignalP"/>
    </source>
</evidence>
<dbReference type="EMBL" id="AP012338">
    <property type="protein sequence ID" value="BAM04768.1"/>
    <property type="molecule type" value="Genomic_DNA"/>
</dbReference>
<dbReference type="STRING" id="1142394.PSMK_26090"/>
<feature type="chain" id="PRO_5003629249" description="PEP-CTERM protein-sorting domain-containing protein" evidence="1">
    <location>
        <begin position="29"/>
        <end position="225"/>
    </location>
</feature>
<keyword evidence="1" id="KW-0732">Signal</keyword>
<keyword evidence="3" id="KW-1185">Reference proteome</keyword>